<name>A0A382G3J4_9ZZZZ</name>
<gene>
    <name evidence="1" type="ORF">METZ01_LOCUS222028</name>
</gene>
<organism evidence="1">
    <name type="scientific">marine metagenome</name>
    <dbReference type="NCBI Taxonomy" id="408172"/>
    <lineage>
        <taxon>unclassified sequences</taxon>
        <taxon>metagenomes</taxon>
        <taxon>ecological metagenomes</taxon>
    </lineage>
</organism>
<dbReference type="EMBL" id="UINC01053084">
    <property type="protein sequence ID" value="SVB69174.1"/>
    <property type="molecule type" value="Genomic_DNA"/>
</dbReference>
<feature type="non-terminal residue" evidence="1">
    <location>
        <position position="1"/>
    </location>
</feature>
<proteinExistence type="predicted"/>
<dbReference type="AlphaFoldDB" id="A0A382G3J4"/>
<accession>A0A382G3J4</accession>
<reference evidence="1" key="1">
    <citation type="submission" date="2018-05" db="EMBL/GenBank/DDBJ databases">
        <authorList>
            <person name="Lanie J.A."/>
            <person name="Ng W.-L."/>
            <person name="Kazmierczak K.M."/>
            <person name="Andrzejewski T.M."/>
            <person name="Davidsen T.M."/>
            <person name="Wayne K.J."/>
            <person name="Tettelin H."/>
            <person name="Glass J.I."/>
            <person name="Rusch D."/>
            <person name="Podicherti R."/>
            <person name="Tsui H.-C.T."/>
            <person name="Winkler M.E."/>
        </authorList>
    </citation>
    <scope>NUCLEOTIDE SEQUENCE</scope>
</reference>
<sequence>RIVHDFGKLACGTPVPGVSAESLLETLNNSGTLDWGLQEIQGLLNH</sequence>
<protein>
    <submittedName>
        <fullName evidence="1">Uncharacterized protein</fullName>
    </submittedName>
</protein>
<evidence type="ECO:0000313" key="1">
    <source>
        <dbReference type="EMBL" id="SVB69174.1"/>
    </source>
</evidence>